<gene>
    <name evidence="3" type="ORF">BHE16_05205</name>
</gene>
<keyword evidence="4" id="KW-1185">Reference proteome</keyword>
<keyword evidence="2" id="KW-0812">Transmembrane</keyword>
<feature type="region of interest" description="Disordered" evidence="1">
    <location>
        <begin position="63"/>
        <end position="128"/>
    </location>
</feature>
<dbReference type="RefSeq" id="WP_071893994.1">
    <property type="nucleotide sequence ID" value="NZ_CP018135.1"/>
</dbReference>
<dbReference type="STRING" id="556325.BHE16_05205"/>
<keyword evidence="2" id="KW-1133">Transmembrane helix</keyword>
<dbReference type="KEGG" id="nae:BHE16_05205"/>
<proteinExistence type="predicted"/>
<dbReference type="OrthoDB" id="4952709at2"/>
<dbReference type="AlphaFoldDB" id="A0A1L2ZMS2"/>
<accession>A0A1L2ZMS2</accession>
<feature type="transmembrane region" description="Helical" evidence="2">
    <location>
        <begin position="25"/>
        <end position="46"/>
    </location>
</feature>
<sequence length="128" mass="13918">MNFLVNLYASSAYPSAPSEDAAREIGPGFLGFIFTAFLVVCVIFLIKDMTRRIRRVRYEAEATTRQRELVERGERERAESGLYDDDASRPAAGSGQARPGTADPVADGADDSAEGPEGTDSKNNNLWG</sequence>
<reference evidence="3 4" key="1">
    <citation type="submission" date="2016-11" db="EMBL/GenBank/DDBJ databases">
        <title>Genome sequencing of Zhihengliuella aestuarii B18 antagonistic to Plasmodiophora brassicae.</title>
        <authorList>
            <person name="Luo Y."/>
        </authorList>
    </citation>
    <scope>NUCLEOTIDE SEQUENCE [LARGE SCALE GENOMIC DNA]</scope>
    <source>
        <strain evidence="3 4">B18</strain>
    </source>
</reference>
<protein>
    <submittedName>
        <fullName evidence="3">Uncharacterized protein</fullName>
    </submittedName>
</protein>
<evidence type="ECO:0000313" key="4">
    <source>
        <dbReference type="Proteomes" id="UP000183530"/>
    </source>
</evidence>
<dbReference type="EMBL" id="CP018135">
    <property type="protein sequence ID" value="APF40517.1"/>
    <property type="molecule type" value="Genomic_DNA"/>
</dbReference>
<dbReference type="Proteomes" id="UP000183530">
    <property type="component" value="Chromosome"/>
</dbReference>
<evidence type="ECO:0000256" key="2">
    <source>
        <dbReference type="SAM" id="Phobius"/>
    </source>
</evidence>
<evidence type="ECO:0000256" key="1">
    <source>
        <dbReference type="SAM" id="MobiDB-lite"/>
    </source>
</evidence>
<name>A0A1L2ZMS2_9MICC</name>
<keyword evidence="2" id="KW-0472">Membrane</keyword>
<evidence type="ECO:0000313" key="3">
    <source>
        <dbReference type="EMBL" id="APF40517.1"/>
    </source>
</evidence>
<organism evidence="3 4">
    <name type="scientific">Neomicrococcus aestuarii</name>
    <dbReference type="NCBI Taxonomy" id="556325"/>
    <lineage>
        <taxon>Bacteria</taxon>
        <taxon>Bacillati</taxon>
        <taxon>Actinomycetota</taxon>
        <taxon>Actinomycetes</taxon>
        <taxon>Micrococcales</taxon>
        <taxon>Micrococcaceae</taxon>
        <taxon>Neomicrococcus</taxon>
    </lineage>
</organism>
<feature type="compositionally biased region" description="Basic and acidic residues" evidence="1">
    <location>
        <begin position="63"/>
        <end position="79"/>
    </location>
</feature>